<accession>A0ABU6SES0</accession>
<evidence type="ECO:0000313" key="7">
    <source>
        <dbReference type="EMBL" id="MED6134398.1"/>
    </source>
</evidence>
<keyword evidence="4" id="KW-0804">Transcription</keyword>
<evidence type="ECO:0000256" key="5">
    <source>
        <dbReference type="ARBA" id="ARBA00023242"/>
    </source>
</evidence>
<dbReference type="PANTHER" id="PTHR11945:SF176">
    <property type="entry name" value="MADS-BOX TRANSCRIPTION FACTOR FAMILY PROTEIN"/>
    <property type="match status" value="1"/>
</dbReference>
<evidence type="ECO:0000256" key="2">
    <source>
        <dbReference type="ARBA" id="ARBA00023015"/>
    </source>
</evidence>
<dbReference type="PROSITE" id="PS50066">
    <property type="entry name" value="MADS_BOX_2"/>
    <property type="match status" value="1"/>
</dbReference>
<organism evidence="7 8">
    <name type="scientific">Stylosanthes scabra</name>
    <dbReference type="NCBI Taxonomy" id="79078"/>
    <lineage>
        <taxon>Eukaryota</taxon>
        <taxon>Viridiplantae</taxon>
        <taxon>Streptophyta</taxon>
        <taxon>Embryophyta</taxon>
        <taxon>Tracheophyta</taxon>
        <taxon>Spermatophyta</taxon>
        <taxon>Magnoliopsida</taxon>
        <taxon>eudicotyledons</taxon>
        <taxon>Gunneridae</taxon>
        <taxon>Pentapetalae</taxon>
        <taxon>rosids</taxon>
        <taxon>fabids</taxon>
        <taxon>Fabales</taxon>
        <taxon>Fabaceae</taxon>
        <taxon>Papilionoideae</taxon>
        <taxon>50 kb inversion clade</taxon>
        <taxon>dalbergioids sensu lato</taxon>
        <taxon>Dalbergieae</taxon>
        <taxon>Pterocarpus clade</taxon>
        <taxon>Stylosanthes</taxon>
    </lineage>
</organism>
<protein>
    <recommendedName>
        <fullName evidence="6">MADS-box domain-containing protein</fullName>
    </recommendedName>
</protein>
<dbReference type="Gene3D" id="3.40.1810.10">
    <property type="entry name" value="Transcription factor, MADS-box"/>
    <property type="match status" value="1"/>
</dbReference>
<gene>
    <name evidence="7" type="ORF">PIB30_036630</name>
</gene>
<evidence type="ECO:0000259" key="6">
    <source>
        <dbReference type="PROSITE" id="PS50066"/>
    </source>
</evidence>
<dbReference type="SMART" id="SM00432">
    <property type="entry name" value="MADS"/>
    <property type="match status" value="1"/>
</dbReference>
<dbReference type="PRINTS" id="PR00404">
    <property type="entry name" value="MADSDOMAIN"/>
</dbReference>
<dbReference type="CDD" id="cd00266">
    <property type="entry name" value="MADS_SRF_like"/>
    <property type="match status" value="1"/>
</dbReference>
<evidence type="ECO:0000256" key="4">
    <source>
        <dbReference type="ARBA" id="ARBA00023163"/>
    </source>
</evidence>
<reference evidence="7 8" key="1">
    <citation type="journal article" date="2023" name="Plants (Basel)">
        <title>Bridging the Gap: Combining Genomics and Transcriptomics Approaches to Understand Stylosanthes scabra, an Orphan Legume from the Brazilian Caatinga.</title>
        <authorList>
            <person name="Ferreira-Neto J.R.C."/>
            <person name="da Silva M.D."/>
            <person name="Binneck E."/>
            <person name="de Melo N.F."/>
            <person name="da Silva R.H."/>
            <person name="de Melo A.L.T.M."/>
            <person name="Pandolfi V."/>
            <person name="Bustamante F.O."/>
            <person name="Brasileiro-Vidal A.C."/>
            <person name="Benko-Iseppon A.M."/>
        </authorList>
    </citation>
    <scope>NUCLEOTIDE SEQUENCE [LARGE SCALE GENOMIC DNA]</scope>
    <source>
        <tissue evidence="7">Leaves</tissue>
    </source>
</reference>
<comment type="subcellular location">
    <subcellularLocation>
        <location evidence="1">Nucleus</location>
    </subcellularLocation>
</comment>
<dbReference type="InterPro" id="IPR033897">
    <property type="entry name" value="SRF-like_MADS-box"/>
</dbReference>
<evidence type="ECO:0000256" key="3">
    <source>
        <dbReference type="ARBA" id="ARBA00023125"/>
    </source>
</evidence>
<sequence>MGRGRIPMELIQKEKDRKTTFLKRKNGLMKKVYEFSTLCNVDVCVIIYGPNFEGQRSTEPETWPQDSKEVRRIIQKYRNTTSDRRARIYDVQEYYKDRVKKVEGEISKVHKEKLKIMYPTWDDSFDDLSEDQLRVFLSILDSKIVACNQRINMLKQKGKTLVESSAKDINVNNGDLVVATTTPPYLSLSNPSSHLNFMPNMSQAQFFPHLNNPMTPFIGDTNQLPFYPLQLGQSSSQSSPLHFDQNGMQFMGENNGMMNWEQQVGSFSNHDIKFDLLKENGDGSNHNSSSSSYYKGNISSSSSSMQLYNSFIALPQYHDVPPEYQVNGMCDANMFHQVQMFNYMHERK</sequence>
<keyword evidence="8" id="KW-1185">Reference proteome</keyword>
<dbReference type="InterPro" id="IPR002100">
    <property type="entry name" value="TF_MADSbox"/>
</dbReference>
<name>A0ABU6SES0_9FABA</name>
<keyword evidence="3" id="KW-0238">DNA-binding</keyword>
<dbReference type="EMBL" id="JASCZI010060595">
    <property type="protein sequence ID" value="MED6134398.1"/>
    <property type="molecule type" value="Genomic_DNA"/>
</dbReference>
<evidence type="ECO:0000256" key="1">
    <source>
        <dbReference type="ARBA" id="ARBA00004123"/>
    </source>
</evidence>
<evidence type="ECO:0000313" key="8">
    <source>
        <dbReference type="Proteomes" id="UP001341840"/>
    </source>
</evidence>
<feature type="domain" description="MADS-box" evidence="6">
    <location>
        <begin position="1"/>
        <end position="61"/>
    </location>
</feature>
<dbReference type="SUPFAM" id="SSF55455">
    <property type="entry name" value="SRF-like"/>
    <property type="match status" value="1"/>
</dbReference>
<proteinExistence type="predicted"/>
<keyword evidence="2" id="KW-0805">Transcription regulation</keyword>
<dbReference type="InterPro" id="IPR036879">
    <property type="entry name" value="TF_MADSbox_sf"/>
</dbReference>
<dbReference type="Pfam" id="PF00319">
    <property type="entry name" value="SRF-TF"/>
    <property type="match status" value="1"/>
</dbReference>
<dbReference type="PANTHER" id="PTHR11945">
    <property type="entry name" value="MADS BOX PROTEIN"/>
    <property type="match status" value="1"/>
</dbReference>
<dbReference type="Proteomes" id="UP001341840">
    <property type="component" value="Unassembled WGS sequence"/>
</dbReference>
<comment type="caution">
    <text evidence="7">The sequence shown here is derived from an EMBL/GenBank/DDBJ whole genome shotgun (WGS) entry which is preliminary data.</text>
</comment>
<keyword evidence="5" id="KW-0539">Nucleus</keyword>